<evidence type="ECO:0000256" key="1">
    <source>
        <dbReference type="SAM" id="MobiDB-lite"/>
    </source>
</evidence>
<feature type="region of interest" description="Disordered" evidence="1">
    <location>
        <begin position="45"/>
        <end position="142"/>
    </location>
</feature>
<accession>A0A5C2SBR6</accession>
<feature type="compositionally biased region" description="Low complexity" evidence="1">
    <location>
        <begin position="94"/>
        <end position="116"/>
    </location>
</feature>
<proteinExistence type="predicted"/>
<dbReference type="OrthoDB" id="3260134at2759"/>
<evidence type="ECO:0000313" key="2">
    <source>
        <dbReference type="EMBL" id="RPD61121.1"/>
    </source>
</evidence>
<name>A0A5C2SBR6_9APHY</name>
<reference evidence="2" key="1">
    <citation type="journal article" date="2018" name="Genome Biol. Evol.">
        <title>Genomics and development of Lentinus tigrinus, a white-rot wood-decaying mushroom with dimorphic fruiting bodies.</title>
        <authorList>
            <person name="Wu B."/>
            <person name="Xu Z."/>
            <person name="Knudson A."/>
            <person name="Carlson A."/>
            <person name="Chen N."/>
            <person name="Kovaka S."/>
            <person name="LaButti K."/>
            <person name="Lipzen A."/>
            <person name="Pennachio C."/>
            <person name="Riley R."/>
            <person name="Schakwitz W."/>
            <person name="Umezawa K."/>
            <person name="Ohm R.A."/>
            <person name="Grigoriev I.V."/>
            <person name="Nagy L.G."/>
            <person name="Gibbons J."/>
            <person name="Hibbett D."/>
        </authorList>
    </citation>
    <scope>NUCLEOTIDE SEQUENCE [LARGE SCALE GENOMIC DNA]</scope>
    <source>
        <strain evidence="2">ALCF2SS1-6</strain>
    </source>
</reference>
<protein>
    <submittedName>
        <fullName evidence="2">Uncharacterized protein</fullName>
    </submittedName>
</protein>
<keyword evidence="3" id="KW-1185">Reference proteome</keyword>
<gene>
    <name evidence="2" type="ORF">L227DRAFT_76271</name>
</gene>
<feature type="compositionally biased region" description="Basic and acidic residues" evidence="1">
    <location>
        <begin position="71"/>
        <end position="88"/>
    </location>
</feature>
<dbReference type="EMBL" id="ML122263">
    <property type="protein sequence ID" value="RPD61121.1"/>
    <property type="molecule type" value="Genomic_DNA"/>
</dbReference>
<evidence type="ECO:0000313" key="3">
    <source>
        <dbReference type="Proteomes" id="UP000313359"/>
    </source>
</evidence>
<dbReference type="Proteomes" id="UP000313359">
    <property type="component" value="Unassembled WGS sequence"/>
</dbReference>
<feature type="region of interest" description="Disordered" evidence="1">
    <location>
        <begin position="1"/>
        <end position="29"/>
    </location>
</feature>
<organism evidence="2 3">
    <name type="scientific">Lentinus tigrinus ALCF2SS1-6</name>
    <dbReference type="NCBI Taxonomy" id="1328759"/>
    <lineage>
        <taxon>Eukaryota</taxon>
        <taxon>Fungi</taxon>
        <taxon>Dikarya</taxon>
        <taxon>Basidiomycota</taxon>
        <taxon>Agaricomycotina</taxon>
        <taxon>Agaricomycetes</taxon>
        <taxon>Polyporales</taxon>
        <taxon>Polyporaceae</taxon>
        <taxon>Lentinus</taxon>
    </lineage>
</organism>
<dbReference type="AlphaFoldDB" id="A0A5C2SBR6"/>
<sequence length="158" mass="17003">MAGANYMGGKRNAARARVKDAAGKAQRSHFGKKRFEVLRTGLSKGGIAKSSKPRNAVKERPEISLAHARWPQHESKQGFVDQKEDVHGLRSPFASPVSLRRSPPVPSSASSRSRILRALDAESRSCGTAGAGAKDSPDAEPAWPIEHQDAWANPLALC</sequence>